<feature type="transmembrane region" description="Helical" evidence="1">
    <location>
        <begin position="291"/>
        <end position="310"/>
    </location>
</feature>
<feature type="domain" description="Acyltransferase 3" evidence="2">
    <location>
        <begin position="6"/>
        <end position="300"/>
    </location>
</feature>
<evidence type="ECO:0000313" key="3">
    <source>
        <dbReference type="EMBL" id="RBP48530.1"/>
    </source>
</evidence>
<dbReference type="GO" id="GO:0016747">
    <property type="term" value="F:acyltransferase activity, transferring groups other than amino-acyl groups"/>
    <property type="evidence" value="ECO:0007669"/>
    <property type="project" value="InterPro"/>
</dbReference>
<dbReference type="PANTHER" id="PTHR37312">
    <property type="entry name" value="MEMBRANE-BOUND ACYLTRANSFERASE YKRP-RELATED"/>
    <property type="match status" value="1"/>
</dbReference>
<reference evidence="3 4" key="1">
    <citation type="submission" date="2018-06" db="EMBL/GenBank/DDBJ databases">
        <title>Genomic Encyclopedia of Type Strains, Phase IV (KMG-IV): sequencing the most valuable type-strain genomes for metagenomic binning, comparative biology and taxonomic classification.</title>
        <authorList>
            <person name="Goeker M."/>
        </authorList>
    </citation>
    <scope>NUCLEOTIDE SEQUENCE [LARGE SCALE GENOMIC DNA]</scope>
    <source>
        <strain evidence="3 4">DSM 24032</strain>
    </source>
</reference>
<feature type="transmembrane region" description="Helical" evidence="1">
    <location>
        <begin position="151"/>
        <end position="171"/>
    </location>
</feature>
<proteinExistence type="predicted"/>
<dbReference type="PANTHER" id="PTHR37312:SF1">
    <property type="entry name" value="MEMBRANE-BOUND ACYLTRANSFERASE YKRP-RELATED"/>
    <property type="match status" value="1"/>
</dbReference>
<comment type="caution">
    <text evidence="3">The sequence shown here is derived from an EMBL/GenBank/DDBJ whole genome shotgun (WGS) entry which is preliminary data.</text>
</comment>
<dbReference type="InterPro" id="IPR002656">
    <property type="entry name" value="Acyl_transf_3_dom"/>
</dbReference>
<evidence type="ECO:0000256" key="1">
    <source>
        <dbReference type="SAM" id="Phobius"/>
    </source>
</evidence>
<dbReference type="AlphaFoldDB" id="A0A395JFI9"/>
<dbReference type="InParanoid" id="A0A395JFI9"/>
<gene>
    <name evidence="3" type="ORF">DFR28_10615</name>
</gene>
<evidence type="ECO:0000259" key="2">
    <source>
        <dbReference type="Pfam" id="PF01757"/>
    </source>
</evidence>
<feature type="transmembrane region" description="Helical" evidence="1">
    <location>
        <begin position="69"/>
        <end position="91"/>
    </location>
</feature>
<accession>A0A395JFI9</accession>
<evidence type="ECO:0000313" key="4">
    <source>
        <dbReference type="Proteomes" id="UP000253083"/>
    </source>
</evidence>
<feature type="transmembrane region" description="Helical" evidence="1">
    <location>
        <begin position="97"/>
        <end position="116"/>
    </location>
</feature>
<dbReference type="Pfam" id="PF01757">
    <property type="entry name" value="Acyl_transf_3"/>
    <property type="match status" value="1"/>
</dbReference>
<feature type="transmembrane region" description="Helical" evidence="1">
    <location>
        <begin position="263"/>
        <end position="285"/>
    </location>
</feature>
<dbReference type="EMBL" id="QNRT01000006">
    <property type="protein sequence ID" value="RBP48530.1"/>
    <property type="molecule type" value="Genomic_DNA"/>
</dbReference>
<keyword evidence="3" id="KW-0808">Transferase</keyword>
<keyword evidence="1" id="KW-0812">Transmembrane</keyword>
<feature type="transmembrane region" description="Helical" evidence="1">
    <location>
        <begin position="128"/>
        <end position="145"/>
    </location>
</feature>
<sequence length="333" mass="38097">MRDVVLDNFKFYLISLVVVGHAIEPLIDKFEWLKSVYVFIYLFHMPMFAYVSGVLTASKIDSSLFRKIVGNLVIPYVCLEIVYSLFDYYAFSRTALVISPLIPYWILWYLFSLALWRMLLPIVAQFKFPIALSIVLGLACGLNSYDYNLSFSRTFVFFPFFLIGHYCHSSIMDKIQAYRMSRAVGGGFIALILLLLIVMPDANNINVRWLYGSRSYSGLGVEWWLGMGYRLLIYIAAFSVGMALLTLAQKNRHFFTMYGEESLYIYVLHGFVMKGLLAAGLYGYIRNEWEASVLMLGSLALLPILSSRYARKLADNIMNPCGLKRVVLADTVR</sequence>
<organism evidence="3 4">
    <name type="scientific">Arenicella xantha</name>
    <dbReference type="NCBI Taxonomy" id="644221"/>
    <lineage>
        <taxon>Bacteria</taxon>
        <taxon>Pseudomonadati</taxon>
        <taxon>Pseudomonadota</taxon>
        <taxon>Gammaproteobacteria</taxon>
        <taxon>Arenicellales</taxon>
        <taxon>Arenicellaceae</taxon>
        <taxon>Arenicella</taxon>
    </lineage>
</organism>
<keyword evidence="4" id="KW-1185">Reference proteome</keyword>
<dbReference type="InterPro" id="IPR052734">
    <property type="entry name" value="Nod_factor_acetyltransferase"/>
</dbReference>
<keyword evidence="1" id="KW-1133">Transmembrane helix</keyword>
<feature type="transmembrane region" description="Helical" evidence="1">
    <location>
        <begin position="39"/>
        <end position="57"/>
    </location>
</feature>
<dbReference type="OrthoDB" id="6623990at2"/>
<dbReference type="Proteomes" id="UP000253083">
    <property type="component" value="Unassembled WGS sequence"/>
</dbReference>
<keyword evidence="1" id="KW-0472">Membrane</keyword>
<protein>
    <submittedName>
        <fullName evidence="3">Fucose 4-O-acetylase-like acetyltransferase</fullName>
    </submittedName>
</protein>
<name>A0A395JFI9_9GAMM</name>
<dbReference type="RefSeq" id="WP_113955565.1">
    <property type="nucleotide sequence ID" value="NZ_QNRT01000006.1"/>
</dbReference>
<feature type="transmembrane region" description="Helical" evidence="1">
    <location>
        <begin position="183"/>
        <end position="203"/>
    </location>
</feature>
<feature type="transmembrane region" description="Helical" evidence="1">
    <location>
        <begin position="223"/>
        <end position="247"/>
    </location>
</feature>